<comment type="catalytic activity">
    <reaction evidence="1 5">
        <text>[protein]-peptidylproline (omega=180) = [protein]-peptidylproline (omega=0)</text>
        <dbReference type="Rhea" id="RHEA:16237"/>
        <dbReference type="Rhea" id="RHEA-COMP:10747"/>
        <dbReference type="Rhea" id="RHEA-COMP:10748"/>
        <dbReference type="ChEBI" id="CHEBI:83833"/>
        <dbReference type="ChEBI" id="CHEBI:83834"/>
        <dbReference type="EC" id="5.2.1.8"/>
    </reaction>
</comment>
<organism evidence="7 8">
    <name type="scientific">Cyanidium caldarium</name>
    <name type="common">Red alga</name>
    <dbReference type="NCBI Taxonomy" id="2771"/>
    <lineage>
        <taxon>Eukaryota</taxon>
        <taxon>Rhodophyta</taxon>
        <taxon>Bangiophyceae</taxon>
        <taxon>Cyanidiales</taxon>
        <taxon>Cyanidiaceae</taxon>
        <taxon>Cyanidium</taxon>
    </lineage>
</organism>
<gene>
    <name evidence="7" type="ORF">CDCA_CDCA11G3141</name>
</gene>
<dbReference type="Proteomes" id="UP001301350">
    <property type="component" value="Unassembled WGS sequence"/>
</dbReference>
<evidence type="ECO:0000259" key="6">
    <source>
        <dbReference type="PROSITE" id="PS50059"/>
    </source>
</evidence>
<evidence type="ECO:0000313" key="7">
    <source>
        <dbReference type="EMBL" id="KAK4537116.1"/>
    </source>
</evidence>
<name>A0AAV9IYF0_CYACA</name>
<dbReference type="EC" id="5.2.1.8" evidence="2 5"/>
<evidence type="ECO:0000313" key="8">
    <source>
        <dbReference type="Proteomes" id="UP001301350"/>
    </source>
</evidence>
<proteinExistence type="predicted"/>
<dbReference type="Pfam" id="PF00254">
    <property type="entry name" value="FKBP_C"/>
    <property type="match status" value="1"/>
</dbReference>
<feature type="domain" description="PPIase FKBP-type" evidence="6">
    <location>
        <begin position="95"/>
        <end position="179"/>
    </location>
</feature>
<dbReference type="PANTHER" id="PTHR43811:SF19">
    <property type="entry name" value="39 KDA FK506-BINDING NUCLEAR PROTEIN"/>
    <property type="match status" value="1"/>
</dbReference>
<sequence length="183" mass="19941">MQYSFVHLAPSVWKVPPLETRAVAQGGPRLPGGRRTKLARAPLARLRMQVPTTTRDFSVTRRSCLQLGVKTLLIAWLFPAAAVAESASGDVVSSGSVVNVRYTLWLGGFQGRKLDSGRLTFRQGAAEVVKGFDAAVLGMRRGEVRRVTIPPEQGYGHRRVGPIPPDSTLYFEVELLSSKAPDT</sequence>
<keyword evidence="4 5" id="KW-0413">Isomerase</keyword>
<protein>
    <recommendedName>
        <fullName evidence="2 5">peptidylprolyl isomerase</fullName>
        <ecNumber evidence="2 5">5.2.1.8</ecNumber>
    </recommendedName>
</protein>
<dbReference type="InterPro" id="IPR001179">
    <property type="entry name" value="PPIase_FKBP_dom"/>
</dbReference>
<evidence type="ECO:0000256" key="2">
    <source>
        <dbReference type="ARBA" id="ARBA00013194"/>
    </source>
</evidence>
<accession>A0AAV9IYF0</accession>
<dbReference type="GO" id="GO:0003755">
    <property type="term" value="F:peptidyl-prolyl cis-trans isomerase activity"/>
    <property type="evidence" value="ECO:0007669"/>
    <property type="project" value="UniProtKB-KW"/>
</dbReference>
<evidence type="ECO:0000256" key="5">
    <source>
        <dbReference type="PROSITE-ProRule" id="PRU00277"/>
    </source>
</evidence>
<evidence type="ECO:0000256" key="4">
    <source>
        <dbReference type="ARBA" id="ARBA00023235"/>
    </source>
</evidence>
<dbReference type="Gene3D" id="3.10.50.40">
    <property type="match status" value="1"/>
</dbReference>
<dbReference type="EMBL" id="JANCYW010000011">
    <property type="protein sequence ID" value="KAK4537116.1"/>
    <property type="molecule type" value="Genomic_DNA"/>
</dbReference>
<evidence type="ECO:0000256" key="3">
    <source>
        <dbReference type="ARBA" id="ARBA00023110"/>
    </source>
</evidence>
<keyword evidence="8" id="KW-1185">Reference proteome</keyword>
<dbReference type="AlphaFoldDB" id="A0AAV9IYF0"/>
<dbReference type="PANTHER" id="PTHR43811">
    <property type="entry name" value="FKBP-TYPE PEPTIDYL-PROLYL CIS-TRANS ISOMERASE FKPA"/>
    <property type="match status" value="1"/>
</dbReference>
<keyword evidence="3 5" id="KW-0697">Rotamase</keyword>
<dbReference type="InterPro" id="IPR046357">
    <property type="entry name" value="PPIase_dom_sf"/>
</dbReference>
<reference evidence="7 8" key="1">
    <citation type="submission" date="2022-07" db="EMBL/GenBank/DDBJ databases">
        <title>Genome-wide signatures of adaptation to extreme environments.</title>
        <authorList>
            <person name="Cho C.H."/>
            <person name="Yoon H.S."/>
        </authorList>
    </citation>
    <scope>NUCLEOTIDE SEQUENCE [LARGE SCALE GENOMIC DNA]</scope>
    <source>
        <strain evidence="7 8">DBV 063 E5</strain>
    </source>
</reference>
<dbReference type="PROSITE" id="PS50059">
    <property type="entry name" value="FKBP_PPIASE"/>
    <property type="match status" value="1"/>
</dbReference>
<evidence type="ECO:0000256" key="1">
    <source>
        <dbReference type="ARBA" id="ARBA00000971"/>
    </source>
</evidence>
<comment type="caution">
    <text evidence="7">The sequence shown here is derived from an EMBL/GenBank/DDBJ whole genome shotgun (WGS) entry which is preliminary data.</text>
</comment>
<dbReference type="SUPFAM" id="SSF54534">
    <property type="entry name" value="FKBP-like"/>
    <property type="match status" value="1"/>
</dbReference>